<dbReference type="RefSeq" id="WP_008075090.1">
    <property type="nucleotide sequence ID" value="NZ_AEVT01000031.1"/>
</dbReference>
<proteinExistence type="predicted"/>
<protein>
    <submittedName>
        <fullName evidence="4">ABC-type uncharacterized transport system, periplasmic component</fullName>
    </submittedName>
</protein>
<organism evidence="4 5">
    <name type="scientific">Vibrio sinaloensis DSM 21326</name>
    <dbReference type="NCBI Taxonomy" id="945550"/>
    <lineage>
        <taxon>Bacteria</taxon>
        <taxon>Pseudomonadati</taxon>
        <taxon>Pseudomonadota</taxon>
        <taxon>Gammaproteobacteria</taxon>
        <taxon>Vibrionales</taxon>
        <taxon>Vibrionaceae</taxon>
        <taxon>Vibrio</taxon>
        <taxon>Vibrio oreintalis group</taxon>
    </lineage>
</organism>
<dbReference type="InterPro" id="IPR025370">
    <property type="entry name" value="SgrR_HTH_N"/>
</dbReference>
<dbReference type="GO" id="GO:0003677">
    <property type="term" value="F:DNA binding"/>
    <property type="evidence" value="ECO:0007669"/>
    <property type="project" value="UniProtKB-KW"/>
</dbReference>
<reference evidence="4 5" key="1">
    <citation type="journal article" date="2012" name="Int. J. Syst. Evol. Microbiol.">
        <title>Vibrio caribbeanicus sp. nov., isolated from the marine sponge Scleritoderma cyanea.</title>
        <authorList>
            <person name="Hoffmann M."/>
            <person name="Monday S.R."/>
            <person name="Allard M.W."/>
            <person name="Strain E.A."/>
            <person name="Whittaker P."/>
            <person name="Naum M."/>
            <person name="McCarthy P.J."/>
            <person name="Lopez J.V."/>
            <person name="Fischer M."/>
            <person name="Brown E.W."/>
        </authorList>
    </citation>
    <scope>NUCLEOTIDE SEQUENCE [LARGE SCALE GENOMIC DNA]</scope>
    <source>
        <strain evidence="5">DSMZ 21326</strain>
    </source>
</reference>
<feature type="domain" description="Transcriptional regulator SgrR N-terminal HTH" evidence="3">
    <location>
        <begin position="17"/>
        <end position="101"/>
    </location>
</feature>
<dbReference type="Gene3D" id="3.40.190.10">
    <property type="entry name" value="Periplasmic binding protein-like II"/>
    <property type="match status" value="1"/>
</dbReference>
<dbReference type="AlphaFoldDB" id="E8M4B6"/>
<accession>E8M4B6</accession>
<dbReference type="OrthoDB" id="9801912at2"/>
<dbReference type="EMBL" id="AEVT01000031">
    <property type="protein sequence ID" value="EGA71154.1"/>
    <property type="molecule type" value="Genomic_DNA"/>
</dbReference>
<dbReference type="GO" id="GO:0015833">
    <property type="term" value="P:peptide transport"/>
    <property type="evidence" value="ECO:0007669"/>
    <property type="project" value="TreeGrafter"/>
</dbReference>
<dbReference type="Pfam" id="PF12793">
    <property type="entry name" value="SgrR_N"/>
    <property type="match status" value="1"/>
</dbReference>
<evidence type="ECO:0000256" key="1">
    <source>
        <dbReference type="ARBA" id="ARBA00023125"/>
    </source>
</evidence>
<evidence type="ECO:0000259" key="2">
    <source>
        <dbReference type="Pfam" id="PF00496"/>
    </source>
</evidence>
<dbReference type="InterPro" id="IPR000914">
    <property type="entry name" value="SBP_5_dom"/>
</dbReference>
<evidence type="ECO:0000313" key="5">
    <source>
        <dbReference type="Proteomes" id="UP000006228"/>
    </source>
</evidence>
<name>E8M4B6_PHOS4</name>
<dbReference type="SUPFAM" id="SSF53850">
    <property type="entry name" value="Periplasmic binding protein-like II"/>
    <property type="match status" value="1"/>
</dbReference>
<gene>
    <name evidence="4" type="ORF">VISI1226_06518</name>
</gene>
<dbReference type="GO" id="GO:1904680">
    <property type="term" value="F:peptide transmembrane transporter activity"/>
    <property type="evidence" value="ECO:0007669"/>
    <property type="project" value="TreeGrafter"/>
</dbReference>
<evidence type="ECO:0000313" key="4">
    <source>
        <dbReference type="EMBL" id="EGA71154.1"/>
    </source>
</evidence>
<dbReference type="eggNOG" id="COG4533">
    <property type="taxonomic scope" value="Bacteria"/>
</dbReference>
<dbReference type="InterPro" id="IPR039424">
    <property type="entry name" value="SBP_5"/>
</dbReference>
<dbReference type="PANTHER" id="PTHR30290:SF72">
    <property type="entry name" value="HTH-TYPE TRANSCRIPTIONAL REGULATOR SGRR"/>
    <property type="match status" value="1"/>
</dbReference>
<feature type="domain" description="Solute-binding protein family 5" evidence="2">
    <location>
        <begin position="164"/>
        <end position="306"/>
    </location>
</feature>
<dbReference type="GeneID" id="95568471"/>
<dbReference type="PANTHER" id="PTHR30290">
    <property type="entry name" value="PERIPLASMIC BINDING COMPONENT OF ABC TRANSPORTER"/>
    <property type="match status" value="1"/>
</dbReference>
<dbReference type="Pfam" id="PF00496">
    <property type="entry name" value="SBP_bac_5"/>
    <property type="match status" value="1"/>
</dbReference>
<comment type="caution">
    <text evidence="4">The sequence shown here is derived from an EMBL/GenBank/DDBJ whole genome shotgun (WGS) entry which is preliminary data.</text>
</comment>
<sequence length="561" mass="63938">MRYWNALAFCQYHLTTTQFVPVSLDVFSTALSCTRRNAQLLIKRLVKEEVIEWQPGIGRGNHPKAKRLKCLAQRIEFQAHRCLEQGQIEDAIALIHSEKRNQFLSEYLAQYQATPSKAHILQVPFYRGTHNLDPITINRRTEQHIASYLYARLLKQDSHSNGFEGDLAHSWVHRGDTLSIVLRKNLTFHDGNPLLAADVKAHFERLMASSSSSVALFSYIDSVIVDGDYRITFRSNTMPSLLPKLLAHGAMGICKMVGDTLYGSGSFILKTQTEWQTTLTCNPHYHGFRPWLDGIEIWNIGDKAKTFELNSDVVHGSHLKHSRKGFIRHQQWERGCVHSMLNPKRHTWMRSLKHRQYLQQIITSMPEPRGLDCEKLATATGMMSAPKPIVSQMACIERFDIAPPCEALTVLTYQLGTHIASAKRLVETLQLVGVPCELEVVEYPIFNQLTTLASADIIVTGEVFSDDIEMSWLGWLLATRSNDACYTSDDRIWLNENIQRVMQFESDADKHNAFQSLERALIDKGIYQPMYHVEQDLNVSENVSTPELLANGWIDFNQVTL</sequence>
<keyword evidence="1" id="KW-0238">DNA-binding</keyword>
<evidence type="ECO:0000259" key="3">
    <source>
        <dbReference type="Pfam" id="PF12793"/>
    </source>
</evidence>
<dbReference type="Proteomes" id="UP000006228">
    <property type="component" value="Unassembled WGS sequence"/>
</dbReference>